<evidence type="ECO:0000313" key="15">
    <source>
        <dbReference type="EMBL" id="KAF7496276.1"/>
    </source>
</evidence>
<dbReference type="GO" id="GO:0015012">
    <property type="term" value="P:heparan sulfate proteoglycan biosynthetic process"/>
    <property type="evidence" value="ECO:0007669"/>
    <property type="project" value="UniProtKB-ARBA"/>
</dbReference>
<evidence type="ECO:0000256" key="10">
    <source>
        <dbReference type="ARBA" id="ARBA00023136"/>
    </source>
</evidence>
<comment type="similarity">
    <text evidence="3">Belongs to the glycosyltransferase 47 family.</text>
</comment>
<keyword evidence="8" id="KW-0735">Signal-anchor</keyword>
<feature type="domain" description="Glycosyl transferase 64" evidence="14">
    <location>
        <begin position="438"/>
        <end position="684"/>
    </location>
</feature>
<dbReference type="GO" id="GO:0005789">
    <property type="term" value="C:endoplasmic reticulum membrane"/>
    <property type="evidence" value="ECO:0007669"/>
    <property type="project" value="UniProtKB-SubCell"/>
</dbReference>
<organism evidence="15">
    <name type="scientific">Sarcoptes scabiei</name>
    <name type="common">Itch mite</name>
    <name type="synonym">Acarus scabiei</name>
    <dbReference type="NCBI Taxonomy" id="52283"/>
    <lineage>
        <taxon>Eukaryota</taxon>
        <taxon>Metazoa</taxon>
        <taxon>Ecdysozoa</taxon>
        <taxon>Arthropoda</taxon>
        <taxon>Chelicerata</taxon>
        <taxon>Arachnida</taxon>
        <taxon>Acari</taxon>
        <taxon>Acariformes</taxon>
        <taxon>Sarcoptiformes</taxon>
        <taxon>Astigmata</taxon>
        <taxon>Psoroptidia</taxon>
        <taxon>Sarcoptoidea</taxon>
        <taxon>Sarcoptidae</taxon>
        <taxon>Sarcoptinae</taxon>
        <taxon>Sarcoptes</taxon>
    </lineage>
</organism>
<dbReference type="OrthoDB" id="1924787at2759"/>
<evidence type="ECO:0000313" key="17">
    <source>
        <dbReference type="Proteomes" id="UP000070412"/>
    </source>
</evidence>
<dbReference type="AlphaFoldDB" id="A0A834VGS6"/>
<accession>A0A834VGS6</accession>
<evidence type="ECO:0000259" key="13">
    <source>
        <dbReference type="Pfam" id="PF03016"/>
    </source>
</evidence>
<dbReference type="InterPro" id="IPR015338">
    <property type="entry name" value="GT64_dom"/>
</dbReference>
<gene>
    <name evidence="15" type="ORF">SSS_8255</name>
</gene>
<evidence type="ECO:0000256" key="12">
    <source>
        <dbReference type="ARBA" id="ARBA00023180"/>
    </source>
</evidence>
<reference evidence="17" key="1">
    <citation type="journal article" date="2020" name="PLoS Negl. Trop. Dis.">
        <title>High-quality nuclear genome for Sarcoptes scabiei-A critical resource for a neglected parasite.</title>
        <authorList>
            <person name="Korhonen P.K."/>
            <person name="Gasser R.B."/>
            <person name="Ma G."/>
            <person name="Wang T."/>
            <person name="Stroehlein A.J."/>
            <person name="Young N.D."/>
            <person name="Ang C.S."/>
            <person name="Fernando D.D."/>
            <person name="Lu H.C."/>
            <person name="Taylor S."/>
            <person name="Reynolds S.L."/>
            <person name="Mofiz E."/>
            <person name="Najaraj S.H."/>
            <person name="Gowda H."/>
            <person name="Madugundu A."/>
            <person name="Renuse S."/>
            <person name="Holt D."/>
            <person name="Pandey A."/>
            <person name="Papenfuss A.T."/>
            <person name="Fischer K."/>
        </authorList>
    </citation>
    <scope>NUCLEOTIDE SEQUENCE [LARGE SCALE GENOMIC DNA]</scope>
</reference>
<comment type="subcellular location">
    <subcellularLocation>
        <location evidence="1">Endoplasmic reticulum membrane</location>
        <topology evidence="1">Single-pass type II membrane protein</topology>
    </subcellularLocation>
</comment>
<evidence type="ECO:0000256" key="5">
    <source>
        <dbReference type="ARBA" id="ARBA00022679"/>
    </source>
</evidence>
<keyword evidence="10" id="KW-0472">Membrane</keyword>
<keyword evidence="11" id="KW-1015">Disulfide bond</keyword>
<evidence type="ECO:0000256" key="3">
    <source>
        <dbReference type="ARBA" id="ARBA00010271"/>
    </source>
</evidence>
<sequence length="702" mass="82495">MLFQVKAYRYGLENFSNYDLFFLLLNPFQNATNFWSIPTESSVENQTKSILSKWSNDKKASYYKLENFLQKNQENFEDFAEDDSDSSCRMNSKCFDFDRCSIKSGIKIYIYPHDDRQTSVLFRKIIAFIKQSRYYEPNPDKACLFIADVDTLDRDRKSVNFRKYSLNTNSFLNEGRNHLIFNLYSGSWPNYDELDFSGITFPEYAILIKASMSFENYRQGFDISFPLFMEDHPDRGPQFIPKDVSKIKDSTSHVEIVDQNSVKSSKNLIVFKGKRYTYGIGGETRNALHHIHNEFADERCDEDNSEYEKHDYQTLMRNSTFCLVPRGRRLGSYRFLEALSFGCIPIVMSNSWVYLLFEIESMRLQGIYLYNNYFASVEKILLTTISIIEDRINIHHSREAFLTNVANISPLSSLWIDTRYSDLIDNFPRFVSMNHAGFTAIVSITKVIAPNQLIKFLDESLFPSKFIRKTLILWELAVPVFSEISNLLSLHPEKLIIESRLNSSDILNKFTCCHNHKSISTDAIFQIDPESDLITEEIDFAYLVWESFSERIVGFSVRDHYFDASKNQWTYSSKWTNQFSIVLFDAAIYHKYYNYLYLKHFFSKMNSTQLDQQCLGLAFNFFVSHILMESPIKVTQRKKTIQNESLFDSWIAWIDRKTCFQKLISSYGYIPLIKSKQRFEPLLYKDAVSFVRKKYRKLEMIS</sequence>
<name>A0A834VGS6_SARSC</name>
<keyword evidence="4" id="KW-0328">Glycosyltransferase</keyword>
<keyword evidence="7" id="KW-0256">Endoplasmic reticulum</keyword>
<dbReference type="PANTHER" id="PTHR48261">
    <property type="entry name" value="ACETYLGLUCOSAMINYLTRANSFERASE"/>
    <property type="match status" value="1"/>
</dbReference>
<evidence type="ECO:0000256" key="8">
    <source>
        <dbReference type="ARBA" id="ARBA00022968"/>
    </source>
</evidence>
<evidence type="ECO:0000256" key="4">
    <source>
        <dbReference type="ARBA" id="ARBA00022676"/>
    </source>
</evidence>
<feature type="domain" description="Exostosin GT47" evidence="13">
    <location>
        <begin position="103"/>
        <end position="353"/>
    </location>
</feature>
<evidence type="ECO:0000256" key="6">
    <source>
        <dbReference type="ARBA" id="ARBA00022692"/>
    </source>
</evidence>
<evidence type="ECO:0000256" key="1">
    <source>
        <dbReference type="ARBA" id="ARBA00004648"/>
    </source>
</evidence>
<dbReference type="InterPro" id="IPR004263">
    <property type="entry name" value="Exostosin"/>
</dbReference>
<dbReference type="PANTHER" id="PTHR48261:SF3">
    <property type="entry name" value="EXOSTOSIN GLYCOSYLTRANSFERASE 1"/>
    <property type="match status" value="1"/>
</dbReference>
<evidence type="ECO:0000256" key="2">
    <source>
        <dbReference type="ARBA" id="ARBA00004922"/>
    </source>
</evidence>
<evidence type="ECO:0000256" key="7">
    <source>
        <dbReference type="ARBA" id="ARBA00022824"/>
    </source>
</evidence>
<dbReference type="GO" id="GO:0016757">
    <property type="term" value="F:glycosyltransferase activity"/>
    <property type="evidence" value="ECO:0007669"/>
    <property type="project" value="UniProtKB-KW"/>
</dbReference>
<dbReference type="InterPro" id="IPR040911">
    <property type="entry name" value="Exostosin_GT47"/>
</dbReference>
<dbReference type="InterPro" id="IPR029044">
    <property type="entry name" value="Nucleotide-diphossugar_trans"/>
</dbReference>
<dbReference type="Proteomes" id="UP000070412">
    <property type="component" value="Unassembled WGS sequence"/>
</dbReference>
<dbReference type="Gene3D" id="3.90.550.10">
    <property type="entry name" value="Spore Coat Polysaccharide Biosynthesis Protein SpsA, Chain A"/>
    <property type="match status" value="1"/>
</dbReference>
<evidence type="ECO:0000259" key="14">
    <source>
        <dbReference type="Pfam" id="PF09258"/>
    </source>
</evidence>
<dbReference type="EnsemblMetazoa" id="SSS_8255s_mrna">
    <property type="protein sequence ID" value="KAF7496276.1"/>
    <property type="gene ID" value="SSS_8255"/>
</dbReference>
<evidence type="ECO:0000256" key="11">
    <source>
        <dbReference type="ARBA" id="ARBA00023157"/>
    </source>
</evidence>
<keyword evidence="12" id="KW-0325">Glycoprotein</keyword>
<dbReference type="EMBL" id="WVUK01000012">
    <property type="protein sequence ID" value="KAF7496276.1"/>
    <property type="molecule type" value="Genomic_DNA"/>
</dbReference>
<keyword evidence="9" id="KW-1133">Transmembrane helix</keyword>
<reference evidence="15" key="2">
    <citation type="submission" date="2020-01" db="EMBL/GenBank/DDBJ databases">
        <authorList>
            <person name="Korhonen P.K.K."/>
            <person name="Guangxu M.G."/>
            <person name="Wang T.W."/>
            <person name="Stroehlein A.J.S."/>
            <person name="Young N.D."/>
            <person name="Ang C.-S.A."/>
            <person name="Fernando D.W.F."/>
            <person name="Lu H.L."/>
            <person name="Taylor S.T."/>
            <person name="Ehtesham M.E.M."/>
            <person name="Najaraj S.H.N."/>
            <person name="Harsha G.H.G."/>
            <person name="Madugundu A.M."/>
            <person name="Renuse S.R."/>
            <person name="Holt D.H."/>
            <person name="Pandey A.P."/>
            <person name="Papenfuss A.P."/>
            <person name="Gasser R.B.G."/>
            <person name="Fischer K.F."/>
        </authorList>
    </citation>
    <scope>NUCLEOTIDE SEQUENCE</scope>
    <source>
        <strain evidence="15">SSS_KF_BRIS2020</strain>
    </source>
</reference>
<reference evidence="16" key="3">
    <citation type="submission" date="2022-06" db="UniProtKB">
        <authorList>
            <consortium name="EnsemblMetazoa"/>
        </authorList>
    </citation>
    <scope>IDENTIFICATION</scope>
</reference>
<comment type="pathway">
    <text evidence="2">Protein modification; protein glycosylation.</text>
</comment>
<dbReference type="Pfam" id="PF03016">
    <property type="entry name" value="Exostosin_GT47"/>
    <property type="match status" value="1"/>
</dbReference>
<keyword evidence="5" id="KW-0808">Transferase</keyword>
<dbReference type="Pfam" id="PF09258">
    <property type="entry name" value="Glyco_transf_64"/>
    <property type="match status" value="1"/>
</dbReference>
<proteinExistence type="inferred from homology"/>
<protein>
    <submittedName>
        <fullName evidence="15">Exostosin-1a</fullName>
    </submittedName>
</protein>
<evidence type="ECO:0000313" key="16">
    <source>
        <dbReference type="EnsemblMetazoa" id="KAF7496276.1"/>
    </source>
</evidence>
<keyword evidence="6" id="KW-0812">Transmembrane</keyword>
<keyword evidence="17" id="KW-1185">Reference proteome</keyword>
<evidence type="ECO:0000256" key="9">
    <source>
        <dbReference type="ARBA" id="ARBA00022989"/>
    </source>
</evidence>